<protein>
    <submittedName>
        <fullName evidence="2">Unnamed protein product</fullName>
    </submittedName>
</protein>
<organism evidence="2 3">
    <name type="scientific">Candida boidinii</name>
    <name type="common">Yeast</name>
    <dbReference type="NCBI Taxonomy" id="5477"/>
    <lineage>
        <taxon>Eukaryota</taxon>
        <taxon>Fungi</taxon>
        <taxon>Dikarya</taxon>
        <taxon>Ascomycota</taxon>
        <taxon>Saccharomycotina</taxon>
        <taxon>Pichiomycetes</taxon>
        <taxon>Pichiales</taxon>
        <taxon>Pichiaceae</taxon>
        <taxon>Ogataea</taxon>
        <taxon>Ogataea/Candida clade</taxon>
    </lineage>
</organism>
<dbReference type="InterPro" id="IPR002509">
    <property type="entry name" value="NODB_dom"/>
</dbReference>
<dbReference type="GO" id="GO:0016810">
    <property type="term" value="F:hydrolase activity, acting on carbon-nitrogen (but not peptide) bonds"/>
    <property type="evidence" value="ECO:0007669"/>
    <property type="project" value="InterPro"/>
</dbReference>
<keyword evidence="3" id="KW-1185">Reference proteome</keyword>
<accession>A0A9W6SVI0</accession>
<name>A0A9W6SVI0_CANBO</name>
<dbReference type="PROSITE" id="PS51677">
    <property type="entry name" value="NODB"/>
    <property type="match status" value="1"/>
</dbReference>
<dbReference type="PANTHER" id="PTHR43123">
    <property type="entry name" value="POLYSACCHARIDE DEACETYLASE-RELATED"/>
    <property type="match status" value="1"/>
</dbReference>
<dbReference type="InterPro" id="IPR011330">
    <property type="entry name" value="Glyco_hydro/deAcase_b/a-brl"/>
</dbReference>
<dbReference type="SUPFAM" id="SSF88713">
    <property type="entry name" value="Glycoside hydrolase/deacetylase"/>
    <property type="match status" value="1"/>
</dbReference>
<sequence length="335" mass="38117">MQSTQAIPYGTEVNKDPNAGTKYDFKRDHIGYGEEGLNCEWPENKKIAISFVLNYEEGGERQLTIGDSTSEFSLFTGSVGKPQDFRAYDVESEYDYGSRAGVWRILRLFKKCGVPLTAYAVGRAFEANPEAAKAFVRDGHEIASHAYRWIPYQPVSPEEEKGLILQQLQTLKEMTGVENPGWYMGRLSPQSIGLITEVYREQGLELPFISDQYGDDVPFWTDIPAEKDLPDSEKKGLLYVPYSLDCNDYRFLNANGFRSDQAFLDHIMNAFEILYEEGGKMMTIGLHCRIIGKPGYFQSLKKFVEYVSSKPDVWVTTRTQIANHYKSKHPYVPGK</sequence>
<dbReference type="Proteomes" id="UP001165120">
    <property type="component" value="Unassembled WGS sequence"/>
</dbReference>
<dbReference type="AlphaFoldDB" id="A0A9W6SVI0"/>
<dbReference type="PANTHER" id="PTHR43123:SF1">
    <property type="entry name" value="POLYSACCHARIDE DEACETYLASE-RELATED"/>
    <property type="match status" value="1"/>
</dbReference>
<gene>
    <name evidence="2" type="ORF">Cboi02_000064300</name>
</gene>
<evidence type="ECO:0000259" key="1">
    <source>
        <dbReference type="PROSITE" id="PS51677"/>
    </source>
</evidence>
<dbReference type="EMBL" id="BSXN01000121">
    <property type="protein sequence ID" value="GME67214.1"/>
    <property type="molecule type" value="Genomic_DNA"/>
</dbReference>
<reference evidence="2" key="1">
    <citation type="submission" date="2023-04" db="EMBL/GenBank/DDBJ databases">
        <title>Candida boidinii NBRC 10035.</title>
        <authorList>
            <person name="Ichikawa N."/>
            <person name="Sato H."/>
            <person name="Tonouchi N."/>
        </authorList>
    </citation>
    <scope>NUCLEOTIDE SEQUENCE</scope>
    <source>
        <strain evidence="2">NBRC 10035</strain>
    </source>
</reference>
<proteinExistence type="predicted"/>
<comment type="caution">
    <text evidence="2">The sequence shown here is derived from an EMBL/GenBank/DDBJ whole genome shotgun (WGS) entry which is preliminary data.</text>
</comment>
<feature type="domain" description="NodB homology" evidence="1">
    <location>
        <begin position="88"/>
        <end position="316"/>
    </location>
</feature>
<dbReference type="GO" id="GO:0005975">
    <property type="term" value="P:carbohydrate metabolic process"/>
    <property type="evidence" value="ECO:0007669"/>
    <property type="project" value="InterPro"/>
</dbReference>
<dbReference type="Pfam" id="PF01522">
    <property type="entry name" value="Polysacc_deac_1"/>
    <property type="match status" value="1"/>
</dbReference>
<evidence type="ECO:0000313" key="2">
    <source>
        <dbReference type="EMBL" id="GME67214.1"/>
    </source>
</evidence>
<evidence type="ECO:0000313" key="3">
    <source>
        <dbReference type="Proteomes" id="UP001165120"/>
    </source>
</evidence>
<dbReference type="Gene3D" id="3.20.20.370">
    <property type="entry name" value="Glycoside hydrolase/deacetylase"/>
    <property type="match status" value="1"/>
</dbReference>